<dbReference type="InterPro" id="IPR011009">
    <property type="entry name" value="Kinase-like_dom_sf"/>
</dbReference>
<dbReference type="PIRSF" id="PIRSF000654">
    <property type="entry name" value="Integrin-linked_kinase"/>
    <property type="match status" value="1"/>
</dbReference>
<dbReference type="Pfam" id="PF00069">
    <property type="entry name" value="Pkinase"/>
    <property type="match status" value="1"/>
</dbReference>
<keyword evidence="1" id="KW-0723">Serine/threonine-protein kinase</keyword>
<dbReference type="CDD" id="cd14014">
    <property type="entry name" value="STKc_PknB_like"/>
    <property type="match status" value="1"/>
</dbReference>
<protein>
    <recommendedName>
        <fullName evidence="6">Protein kinase domain-containing protein</fullName>
    </recommendedName>
</protein>
<sequence length="249" mass="28592">GMGKVYRVVDKKLNEEVALKLLKPEIALDKKTLERFSNELKFARKIVHKNVGRMYELMEKKGTHYIIMEYVPGEDLKSFIRRARRLDVETAISIGKQVCEGLVEAHKLGVVHRDLKPNNIMIDKEGNARIMDFGIAHFHEAKEITSAGVMIGTPKYMSPEQAEGKEADQRSDIYSLGVILYEMVTGRVPFEGDTSLSIVLKHKTEIPRDPRQFNVQIPKDLSRVILRCMEKEKEKRYKSAEEIHAELNK</sequence>
<dbReference type="AlphaFoldDB" id="X1N3U3"/>
<dbReference type="SMART" id="SM00220">
    <property type="entry name" value="S_TKc"/>
    <property type="match status" value="1"/>
</dbReference>
<feature type="domain" description="Protein kinase" evidence="6">
    <location>
        <begin position="1"/>
        <end position="247"/>
    </location>
</feature>
<dbReference type="EMBL" id="BARV01032850">
    <property type="protein sequence ID" value="GAI38692.1"/>
    <property type="molecule type" value="Genomic_DNA"/>
</dbReference>
<accession>X1N3U3</accession>
<dbReference type="PANTHER" id="PTHR43289">
    <property type="entry name" value="MITOGEN-ACTIVATED PROTEIN KINASE KINASE KINASE 20-RELATED"/>
    <property type="match status" value="1"/>
</dbReference>
<organism evidence="7">
    <name type="scientific">marine sediment metagenome</name>
    <dbReference type="NCBI Taxonomy" id="412755"/>
    <lineage>
        <taxon>unclassified sequences</taxon>
        <taxon>metagenomes</taxon>
        <taxon>ecological metagenomes</taxon>
    </lineage>
</organism>
<evidence type="ECO:0000256" key="4">
    <source>
        <dbReference type="ARBA" id="ARBA00022777"/>
    </source>
</evidence>
<feature type="non-terminal residue" evidence="7">
    <location>
        <position position="249"/>
    </location>
</feature>
<dbReference type="PROSITE" id="PS50011">
    <property type="entry name" value="PROTEIN_KINASE_DOM"/>
    <property type="match status" value="1"/>
</dbReference>
<keyword evidence="5" id="KW-0067">ATP-binding</keyword>
<dbReference type="InterPro" id="IPR008271">
    <property type="entry name" value="Ser/Thr_kinase_AS"/>
</dbReference>
<gene>
    <name evidence="7" type="ORF">S06H3_51732</name>
</gene>
<dbReference type="InterPro" id="IPR000719">
    <property type="entry name" value="Prot_kinase_dom"/>
</dbReference>
<keyword evidence="3" id="KW-0547">Nucleotide-binding</keyword>
<dbReference type="GO" id="GO:0004674">
    <property type="term" value="F:protein serine/threonine kinase activity"/>
    <property type="evidence" value="ECO:0007669"/>
    <property type="project" value="UniProtKB-KW"/>
</dbReference>
<comment type="caution">
    <text evidence="7">The sequence shown here is derived from an EMBL/GenBank/DDBJ whole genome shotgun (WGS) entry which is preliminary data.</text>
</comment>
<dbReference type="GO" id="GO:0005524">
    <property type="term" value="F:ATP binding"/>
    <property type="evidence" value="ECO:0007669"/>
    <property type="project" value="UniProtKB-KW"/>
</dbReference>
<evidence type="ECO:0000256" key="1">
    <source>
        <dbReference type="ARBA" id="ARBA00022527"/>
    </source>
</evidence>
<proteinExistence type="predicted"/>
<dbReference type="FunFam" id="1.10.510.10:FF:000021">
    <property type="entry name" value="Serine/threonine protein kinase"/>
    <property type="match status" value="1"/>
</dbReference>
<dbReference type="Gene3D" id="3.30.200.20">
    <property type="entry name" value="Phosphorylase Kinase, domain 1"/>
    <property type="match status" value="1"/>
</dbReference>
<evidence type="ECO:0000259" key="6">
    <source>
        <dbReference type="PROSITE" id="PS50011"/>
    </source>
</evidence>
<reference evidence="7" key="1">
    <citation type="journal article" date="2014" name="Front. Microbiol.">
        <title>High frequency of phylogenetically diverse reductive dehalogenase-homologous genes in deep subseafloor sedimentary metagenomes.</title>
        <authorList>
            <person name="Kawai M."/>
            <person name="Futagami T."/>
            <person name="Toyoda A."/>
            <person name="Takaki Y."/>
            <person name="Nishi S."/>
            <person name="Hori S."/>
            <person name="Arai W."/>
            <person name="Tsubouchi T."/>
            <person name="Morono Y."/>
            <person name="Uchiyama I."/>
            <person name="Ito T."/>
            <person name="Fujiyama A."/>
            <person name="Inagaki F."/>
            <person name="Takami H."/>
        </authorList>
    </citation>
    <scope>NUCLEOTIDE SEQUENCE</scope>
    <source>
        <strain evidence="7">Expedition CK06-06</strain>
    </source>
</reference>
<evidence type="ECO:0000256" key="3">
    <source>
        <dbReference type="ARBA" id="ARBA00022741"/>
    </source>
</evidence>
<dbReference type="PROSITE" id="PS00108">
    <property type="entry name" value="PROTEIN_KINASE_ST"/>
    <property type="match status" value="1"/>
</dbReference>
<evidence type="ECO:0000313" key="7">
    <source>
        <dbReference type="EMBL" id="GAI38692.1"/>
    </source>
</evidence>
<keyword evidence="4" id="KW-0418">Kinase</keyword>
<evidence type="ECO:0000256" key="5">
    <source>
        <dbReference type="ARBA" id="ARBA00022840"/>
    </source>
</evidence>
<name>X1N3U3_9ZZZZ</name>
<feature type="non-terminal residue" evidence="7">
    <location>
        <position position="1"/>
    </location>
</feature>
<keyword evidence="2" id="KW-0808">Transferase</keyword>
<dbReference type="PANTHER" id="PTHR43289:SF6">
    <property type="entry name" value="SERINE_THREONINE-PROTEIN KINASE NEKL-3"/>
    <property type="match status" value="1"/>
</dbReference>
<dbReference type="SUPFAM" id="SSF56112">
    <property type="entry name" value="Protein kinase-like (PK-like)"/>
    <property type="match status" value="1"/>
</dbReference>
<evidence type="ECO:0000256" key="2">
    <source>
        <dbReference type="ARBA" id="ARBA00022679"/>
    </source>
</evidence>
<dbReference type="Gene3D" id="1.10.510.10">
    <property type="entry name" value="Transferase(Phosphotransferase) domain 1"/>
    <property type="match status" value="1"/>
</dbReference>